<evidence type="ECO:0000259" key="1">
    <source>
        <dbReference type="Pfam" id="PF00266"/>
    </source>
</evidence>
<dbReference type="Gene3D" id="3.90.1150.10">
    <property type="entry name" value="Aspartate Aminotransferase, domain 1"/>
    <property type="match status" value="1"/>
</dbReference>
<sequence length="389" mass="42736">MRRERMSPNLTAVRNELPAVQASVYLNTGSYGPLSRAAATAIEGENRQQLTVGRLTGMGETGQSLSASLRGGFARILGCDSDEVALTHHTTDGMNIATWGIQYRPGDEIVTNSWEHPGGLLPVYAAARRFNLKVRVVSLEKDEDEETLLAKFERAINPRTKLLSVAHVSWKTGTVLPIDRLADMVHYHGGLIAVDGAQSGGAIRLDMPSSKVDFYSIPGQKWLCGPEGIGALYVNKERLGDLLQTYVGYPSLRDGGAYDETGIFLPPEGARRYEVGTTYRPAMAGMWSGIQWLEELGLDWMYDRTQEITRYTRAALSSIPSVRLVQTPTHAGLTSFTVEGISPSTVVDRLAQENILIRSVPDPDLVRVSSHFFNDETDIDKLREGIEGL</sequence>
<dbReference type="SUPFAM" id="SSF53383">
    <property type="entry name" value="PLP-dependent transferases"/>
    <property type="match status" value="1"/>
</dbReference>
<dbReference type="AlphaFoldDB" id="A0A6B0YR91"/>
<gene>
    <name evidence="2" type="ORF">F4Y42_08845</name>
</gene>
<dbReference type="Gene3D" id="3.40.640.10">
    <property type="entry name" value="Type I PLP-dependent aspartate aminotransferase-like (Major domain)"/>
    <property type="match status" value="1"/>
</dbReference>
<organism evidence="2">
    <name type="scientific">Caldilineaceae bacterium SB0664_bin_27</name>
    <dbReference type="NCBI Taxonomy" id="2605260"/>
    <lineage>
        <taxon>Bacteria</taxon>
        <taxon>Bacillati</taxon>
        <taxon>Chloroflexota</taxon>
        <taxon>Caldilineae</taxon>
        <taxon>Caldilineales</taxon>
        <taxon>Caldilineaceae</taxon>
    </lineage>
</organism>
<dbReference type="Pfam" id="PF00266">
    <property type="entry name" value="Aminotran_5"/>
    <property type="match status" value="1"/>
</dbReference>
<dbReference type="EMBL" id="VXRG01000073">
    <property type="protein sequence ID" value="MXY93540.1"/>
    <property type="molecule type" value="Genomic_DNA"/>
</dbReference>
<dbReference type="PANTHER" id="PTHR43586">
    <property type="entry name" value="CYSTEINE DESULFURASE"/>
    <property type="match status" value="1"/>
</dbReference>
<dbReference type="GO" id="GO:0008483">
    <property type="term" value="F:transaminase activity"/>
    <property type="evidence" value="ECO:0007669"/>
    <property type="project" value="UniProtKB-KW"/>
</dbReference>
<proteinExistence type="predicted"/>
<dbReference type="InterPro" id="IPR015424">
    <property type="entry name" value="PyrdxlP-dep_Trfase"/>
</dbReference>
<feature type="domain" description="Aminotransferase class V" evidence="1">
    <location>
        <begin position="68"/>
        <end position="381"/>
    </location>
</feature>
<protein>
    <submittedName>
        <fullName evidence="2">Aminotransferase class V-fold PLP-dependent enzyme</fullName>
    </submittedName>
</protein>
<reference evidence="2" key="1">
    <citation type="submission" date="2019-09" db="EMBL/GenBank/DDBJ databases">
        <title>Characterisation of the sponge microbiome using genome-centric metagenomics.</title>
        <authorList>
            <person name="Engelberts J.P."/>
            <person name="Robbins S.J."/>
            <person name="De Goeij J.M."/>
            <person name="Aranda M."/>
            <person name="Bell S.C."/>
            <person name="Webster N.S."/>
        </authorList>
    </citation>
    <scope>NUCLEOTIDE SEQUENCE</scope>
    <source>
        <strain evidence="2">SB0664_bin_27</strain>
    </source>
</reference>
<keyword evidence="2" id="KW-0808">Transferase</keyword>
<name>A0A6B0YR91_9CHLR</name>
<dbReference type="PANTHER" id="PTHR43586:SF4">
    <property type="entry name" value="ISOPENICILLIN N EPIMERASE"/>
    <property type="match status" value="1"/>
</dbReference>
<dbReference type="InterPro" id="IPR000192">
    <property type="entry name" value="Aminotrans_V_dom"/>
</dbReference>
<keyword evidence="2" id="KW-0032">Aminotransferase</keyword>
<dbReference type="InterPro" id="IPR015422">
    <property type="entry name" value="PyrdxlP-dep_Trfase_small"/>
</dbReference>
<accession>A0A6B0YR91</accession>
<dbReference type="InterPro" id="IPR015421">
    <property type="entry name" value="PyrdxlP-dep_Trfase_major"/>
</dbReference>
<comment type="caution">
    <text evidence="2">The sequence shown here is derived from an EMBL/GenBank/DDBJ whole genome shotgun (WGS) entry which is preliminary data.</text>
</comment>
<evidence type="ECO:0000313" key="2">
    <source>
        <dbReference type="EMBL" id="MXY93540.1"/>
    </source>
</evidence>